<dbReference type="InterPro" id="IPR011701">
    <property type="entry name" value="MFS"/>
</dbReference>
<dbReference type="Pfam" id="PF07690">
    <property type="entry name" value="MFS_1"/>
    <property type="match status" value="1"/>
</dbReference>
<feature type="domain" description="Major facilitator superfamily (MFS) profile" evidence="3">
    <location>
        <begin position="1"/>
        <end position="476"/>
    </location>
</feature>
<dbReference type="GO" id="GO:0008028">
    <property type="term" value="F:monocarboxylic acid transmembrane transporter activity"/>
    <property type="evidence" value="ECO:0007669"/>
    <property type="project" value="TreeGrafter"/>
</dbReference>
<protein>
    <submittedName>
        <fullName evidence="4">Putative monocarboxylate transporter</fullName>
    </submittedName>
</protein>
<evidence type="ECO:0000256" key="1">
    <source>
        <dbReference type="ARBA" id="ARBA00004141"/>
    </source>
</evidence>
<dbReference type="Gene3D" id="1.20.1250.20">
    <property type="entry name" value="MFS general substrate transporter like domains"/>
    <property type="match status" value="1"/>
</dbReference>
<feature type="transmembrane region" description="Helical" evidence="2">
    <location>
        <begin position="445"/>
        <end position="468"/>
    </location>
</feature>
<dbReference type="InterPro" id="IPR036259">
    <property type="entry name" value="MFS_trans_sf"/>
</dbReference>
<feature type="transmembrane region" description="Helical" evidence="2">
    <location>
        <begin position="52"/>
        <end position="71"/>
    </location>
</feature>
<name>A0A1L8DEC6_9DIPT</name>
<keyword evidence="2" id="KW-0812">Transmembrane</keyword>
<keyword evidence="2" id="KW-0472">Membrane</keyword>
<feature type="transmembrane region" description="Helical" evidence="2">
    <location>
        <begin position="107"/>
        <end position="127"/>
    </location>
</feature>
<reference evidence="4" key="1">
    <citation type="submission" date="2016-12" db="EMBL/GenBank/DDBJ databases">
        <title>An insight into the sialome and mialome of the sand fly, Nyssomyia neivai.</title>
        <authorList>
            <person name="Sebastian V."/>
            <person name="Goulart T.M."/>
            <person name="Oliveira W."/>
            <person name="Calvo E."/>
            <person name="Oliveira L.F."/>
            <person name="Pinto M.C."/>
            <person name="Rosselino A.M."/>
            <person name="Ribeiro J.M."/>
        </authorList>
    </citation>
    <scope>NUCLEOTIDE SEQUENCE</scope>
</reference>
<dbReference type="AlphaFoldDB" id="A0A1L8DEC6"/>
<dbReference type="PANTHER" id="PTHR11360:SF309">
    <property type="entry name" value="MONOCARBOXYLATE TRANSPORTER 7-LIKE PROTEIN"/>
    <property type="match status" value="1"/>
</dbReference>
<feature type="transmembrane region" description="Helical" evidence="2">
    <location>
        <begin position="415"/>
        <end position="433"/>
    </location>
</feature>
<feature type="transmembrane region" description="Helical" evidence="2">
    <location>
        <begin position="139"/>
        <end position="162"/>
    </location>
</feature>
<feature type="transmembrane region" description="Helical" evidence="2">
    <location>
        <begin position="288"/>
        <end position="315"/>
    </location>
</feature>
<evidence type="ECO:0000256" key="2">
    <source>
        <dbReference type="SAM" id="Phobius"/>
    </source>
</evidence>
<comment type="subcellular location">
    <subcellularLocation>
        <location evidence="1">Membrane</location>
        <topology evidence="1">Multi-pass membrane protein</topology>
    </subcellularLocation>
</comment>
<feature type="transmembrane region" description="Helical" evidence="2">
    <location>
        <begin position="83"/>
        <end position="101"/>
    </location>
</feature>
<accession>A0A1L8DEC6</accession>
<feature type="transmembrane region" description="Helical" evidence="2">
    <location>
        <begin position="380"/>
        <end position="403"/>
    </location>
</feature>
<evidence type="ECO:0000259" key="3">
    <source>
        <dbReference type="PROSITE" id="PS50850"/>
    </source>
</evidence>
<feature type="transmembrane region" description="Helical" evidence="2">
    <location>
        <begin position="168"/>
        <end position="190"/>
    </location>
</feature>
<dbReference type="EMBL" id="GFDF01009272">
    <property type="protein sequence ID" value="JAV04812.1"/>
    <property type="molecule type" value="Transcribed_RNA"/>
</dbReference>
<keyword evidence="2" id="KW-1133">Transmembrane helix</keyword>
<feature type="transmembrane region" description="Helical" evidence="2">
    <location>
        <begin position="327"/>
        <end position="348"/>
    </location>
</feature>
<feature type="transmembrane region" description="Helical" evidence="2">
    <location>
        <begin position="12"/>
        <end position="32"/>
    </location>
</feature>
<dbReference type="InterPro" id="IPR020846">
    <property type="entry name" value="MFS_dom"/>
</dbReference>
<dbReference type="InterPro" id="IPR050327">
    <property type="entry name" value="Proton-linked_MCT"/>
</dbReference>
<dbReference type="GO" id="GO:0016020">
    <property type="term" value="C:membrane"/>
    <property type="evidence" value="ECO:0007669"/>
    <property type="project" value="UniProtKB-SubCell"/>
</dbReference>
<dbReference type="PANTHER" id="PTHR11360">
    <property type="entry name" value="MONOCARBOXYLATE TRANSPORTER"/>
    <property type="match status" value="1"/>
</dbReference>
<organism evidence="4">
    <name type="scientific">Nyssomyia neivai</name>
    <dbReference type="NCBI Taxonomy" id="330878"/>
    <lineage>
        <taxon>Eukaryota</taxon>
        <taxon>Metazoa</taxon>
        <taxon>Ecdysozoa</taxon>
        <taxon>Arthropoda</taxon>
        <taxon>Hexapoda</taxon>
        <taxon>Insecta</taxon>
        <taxon>Pterygota</taxon>
        <taxon>Neoptera</taxon>
        <taxon>Endopterygota</taxon>
        <taxon>Diptera</taxon>
        <taxon>Nematocera</taxon>
        <taxon>Psychodoidea</taxon>
        <taxon>Psychodidae</taxon>
        <taxon>Nyssomyia</taxon>
    </lineage>
</organism>
<evidence type="ECO:0000313" key="4">
    <source>
        <dbReference type="EMBL" id="JAV04812.1"/>
    </source>
</evidence>
<proteinExistence type="predicted"/>
<dbReference type="SUPFAM" id="SSF103473">
    <property type="entry name" value="MFS general substrate transporter"/>
    <property type="match status" value="1"/>
</dbReference>
<sequence>MVKYRTVTPEGGWGYIVGLGLALSLMCALGTLPSFGLMFGDFLTDLGEETSAIALITSCFFSSFSIAGLFTNTLFKKYSVRKIGLAGSFLYVAGSVMVIFVTSVTQLLVAFSVIQGIGFGLIIPSAYTTFNLYFNEKRVFMMSIAQTLIGVGSMVYPILIQWLMDNYGFRGCMAIMAALNGHTIVGMMVMHPVEWHARRQRVDDPEEATAKKVDQDEGVGAKLLPKSHLQQIIKEERMNSRRASSISSLGNWSGPIVVSDASERDKRPAGKWQVLIDFLDLTLMTDLVYINIVLGISFALFSDNTFFAVLPMYLFELNFSKQDTAKIIAIGAAADVASRTFLALASTCVRVKSRYVYMAGAAFTVAARFAHLCVFDFNGMAFIIGIMGFLRTWIHVPLPLVFAEYLPQERFPSGYGLFMAISGLIGFIIGPISGYIRDATRSYPIFFNFLTLCLALCAIPWILEVIYLKFLRPKHPKSKNIPTIELESRPIGENGN</sequence>
<dbReference type="PROSITE" id="PS50850">
    <property type="entry name" value="MFS"/>
    <property type="match status" value="1"/>
</dbReference>